<dbReference type="STRING" id="1123308.GCA_000380085_01560"/>
<dbReference type="NCBIfam" id="TIGR03705">
    <property type="entry name" value="poly_P_kin"/>
    <property type="match status" value="1"/>
</dbReference>
<gene>
    <name evidence="6 12" type="primary">ppk</name>
    <name evidence="12" type="ORF">SAMEA4412692_02115</name>
</gene>
<comment type="cofactor">
    <cofactor evidence="6">
        <name>Mg(2+)</name>
        <dbReference type="ChEBI" id="CHEBI:18420"/>
    </cofactor>
</comment>
<dbReference type="PANTHER" id="PTHR30218:SF0">
    <property type="entry name" value="POLYPHOSPHATE KINASE"/>
    <property type="match status" value="1"/>
</dbReference>
<feature type="binding site" evidence="6">
    <location>
        <position position="371"/>
    </location>
    <ligand>
        <name>Mg(2+)</name>
        <dbReference type="ChEBI" id="CHEBI:18420"/>
    </ligand>
</feature>
<dbReference type="EMBL" id="LT906439">
    <property type="protein sequence ID" value="SNU91030.1"/>
    <property type="molecule type" value="Genomic_DNA"/>
</dbReference>
<keyword evidence="3 6" id="KW-0547">Nucleotide-binding</keyword>
<dbReference type="Gene3D" id="1.20.58.310">
    <property type="entry name" value="Polyphosphate kinase N-terminal domain"/>
    <property type="match status" value="1"/>
</dbReference>
<dbReference type="Gene3D" id="3.30.1840.10">
    <property type="entry name" value="Polyphosphate kinase middle domain"/>
    <property type="match status" value="1"/>
</dbReference>
<dbReference type="PANTHER" id="PTHR30218">
    <property type="entry name" value="POLYPHOSPHATE KINASE"/>
    <property type="match status" value="1"/>
</dbReference>
<keyword evidence="4 6" id="KW-0418">Kinase</keyword>
<dbReference type="SUPFAM" id="SSF140356">
    <property type="entry name" value="PPK N-terminal domain-like"/>
    <property type="match status" value="1"/>
</dbReference>
<feature type="binding site" evidence="6">
    <location>
        <position position="586"/>
    </location>
    <ligand>
        <name>ATP</name>
        <dbReference type="ChEBI" id="CHEBI:30616"/>
    </ligand>
</feature>
<dbReference type="GO" id="GO:0009358">
    <property type="term" value="C:polyphosphate kinase complex"/>
    <property type="evidence" value="ECO:0007669"/>
    <property type="project" value="InterPro"/>
</dbReference>
<evidence type="ECO:0000256" key="6">
    <source>
        <dbReference type="HAMAP-Rule" id="MF_00347"/>
    </source>
</evidence>
<dbReference type="AlphaFoldDB" id="A0A239SZY2"/>
<evidence type="ECO:0000259" key="10">
    <source>
        <dbReference type="Pfam" id="PF13090"/>
    </source>
</evidence>
<reference evidence="12 13" key="1">
    <citation type="submission" date="2017-06" db="EMBL/GenBank/DDBJ databases">
        <authorList>
            <consortium name="Pathogen Informatics"/>
        </authorList>
    </citation>
    <scope>NUCLEOTIDE SEQUENCE [LARGE SCALE GENOMIC DNA]</scope>
    <source>
        <strain evidence="12 13">NCTC13788</strain>
    </source>
</reference>
<comment type="PTM">
    <text evidence="6 7">An intermediate of this reaction is the autophosphorylated ppk in which a phosphate is covalently linked to a histidine residue through a N-P bond.</text>
</comment>
<keyword evidence="13" id="KW-1185">Reference proteome</keyword>
<name>A0A239SZY2_9STRE</name>
<comment type="catalytic activity">
    <reaction evidence="6 7">
        <text>[phosphate](n) + ATP = [phosphate](n+1) + ADP</text>
        <dbReference type="Rhea" id="RHEA:19573"/>
        <dbReference type="Rhea" id="RHEA-COMP:9859"/>
        <dbReference type="Rhea" id="RHEA-COMP:14280"/>
        <dbReference type="ChEBI" id="CHEBI:16838"/>
        <dbReference type="ChEBI" id="CHEBI:30616"/>
        <dbReference type="ChEBI" id="CHEBI:456216"/>
        <dbReference type="EC" id="2.7.4.1"/>
    </reaction>
</comment>
<dbReference type="Pfam" id="PF13090">
    <property type="entry name" value="PP_kinase_C"/>
    <property type="match status" value="1"/>
</dbReference>
<dbReference type="EC" id="2.7.4.1" evidence="6 7"/>
<evidence type="ECO:0000256" key="3">
    <source>
        <dbReference type="ARBA" id="ARBA00022741"/>
    </source>
</evidence>
<evidence type="ECO:0000313" key="12">
    <source>
        <dbReference type="EMBL" id="SNU91030.1"/>
    </source>
</evidence>
<dbReference type="InterPro" id="IPR003414">
    <property type="entry name" value="PP_kinase"/>
</dbReference>
<feature type="binding site" evidence="6">
    <location>
        <position position="45"/>
    </location>
    <ligand>
        <name>ATP</name>
        <dbReference type="ChEBI" id="CHEBI:30616"/>
    </ligand>
</feature>
<dbReference type="InterPro" id="IPR024953">
    <property type="entry name" value="PP_kinase_middle"/>
</dbReference>
<feature type="domain" description="Polyphosphate kinase middle" evidence="8">
    <location>
        <begin position="122"/>
        <end position="297"/>
    </location>
</feature>
<keyword evidence="5 6" id="KW-0067">ATP-binding</keyword>
<feature type="domain" description="Polyphosphate kinase C-terminal" evidence="10">
    <location>
        <begin position="500"/>
        <end position="669"/>
    </location>
</feature>
<dbReference type="GO" id="GO:0006799">
    <property type="term" value="P:polyphosphate biosynthetic process"/>
    <property type="evidence" value="ECO:0007669"/>
    <property type="project" value="UniProtKB-UniRule"/>
</dbReference>
<feature type="binding site" evidence="6">
    <location>
        <position position="465"/>
    </location>
    <ligand>
        <name>ATP</name>
        <dbReference type="ChEBI" id="CHEBI:30616"/>
    </ligand>
</feature>
<evidence type="ECO:0000256" key="1">
    <source>
        <dbReference type="ARBA" id="ARBA00022553"/>
    </source>
</evidence>
<feature type="active site" description="Phosphohistidine intermediate" evidence="6">
    <location>
        <position position="431"/>
    </location>
</feature>
<protein>
    <recommendedName>
        <fullName evidence="6 7">Polyphosphate kinase</fullName>
        <ecNumber evidence="6 7">2.7.4.1</ecNumber>
    </recommendedName>
    <alternativeName>
        <fullName evidence="6">ATP-polyphosphate phosphotransferase</fullName>
    </alternativeName>
    <alternativeName>
        <fullName evidence="6">Polyphosphoric acid kinase</fullName>
    </alternativeName>
</protein>
<keyword evidence="6" id="KW-0460">Magnesium</keyword>
<feature type="binding site" evidence="6">
    <location>
        <position position="401"/>
    </location>
    <ligand>
        <name>Mg(2+)</name>
        <dbReference type="ChEBI" id="CHEBI:18420"/>
    </ligand>
</feature>
<dbReference type="GO" id="GO:0046872">
    <property type="term" value="F:metal ion binding"/>
    <property type="evidence" value="ECO:0007669"/>
    <property type="project" value="UniProtKB-KW"/>
</dbReference>
<dbReference type="KEGG" id="smen:SAMEA4412692_2115"/>
<feature type="binding site" evidence="6">
    <location>
        <position position="558"/>
    </location>
    <ligand>
        <name>ATP</name>
        <dbReference type="ChEBI" id="CHEBI:30616"/>
    </ligand>
</feature>
<feature type="domain" description="Polyphosphate kinase N-terminal" evidence="9">
    <location>
        <begin position="8"/>
        <end position="111"/>
    </location>
</feature>
<dbReference type="InterPro" id="IPR041108">
    <property type="entry name" value="PP_kinase_C_1"/>
</dbReference>
<dbReference type="OrthoDB" id="9761456at2"/>
<dbReference type="Proteomes" id="UP000215185">
    <property type="component" value="Chromosome 1"/>
</dbReference>
<dbReference type="InterPro" id="IPR025198">
    <property type="entry name" value="PPK_N_dom"/>
</dbReference>
<evidence type="ECO:0000259" key="8">
    <source>
        <dbReference type="Pfam" id="PF02503"/>
    </source>
</evidence>
<evidence type="ECO:0000259" key="11">
    <source>
        <dbReference type="Pfam" id="PF17941"/>
    </source>
</evidence>
<dbReference type="InterPro" id="IPR025200">
    <property type="entry name" value="PPK_C_dom2"/>
</dbReference>
<dbReference type="PIRSF" id="PIRSF015589">
    <property type="entry name" value="PP_kinase"/>
    <property type="match status" value="1"/>
</dbReference>
<dbReference type="SUPFAM" id="SSF143724">
    <property type="entry name" value="PHP14-like"/>
    <property type="match status" value="1"/>
</dbReference>
<evidence type="ECO:0000256" key="5">
    <source>
        <dbReference type="ARBA" id="ARBA00022840"/>
    </source>
</evidence>
<organism evidence="12 13">
    <name type="scientific">Streptococcus merionis</name>
    <dbReference type="NCBI Taxonomy" id="400065"/>
    <lineage>
        <taxon>Bacteria</taxon>
        <taxon>Bacillati</taxon>
        <taxon>Bacillota</taxon>
        <taxon>Bacilli</taxon>
        <taxon>Lactobacillales</taxon>
        <taxon>Streptococcaceae</taxon>
        <taxon>Streptococcus</taxon>
    </lineage>
</organism>
<dbReference type="GO" id="GO:0005524">
    <property type="term" value="F:ATP binding"/>
    <property type="evidence" value="ECO:0007669"/>
    <property type="project" value="UniProtKB-KW"/>
</dbReference>
<sequence length="718" mass="83311">MVYSPFMQNREIAWLRFNERVLDEAQMSEVPLLERLKFISIYDSNLDEFFMVRVGALCDLKLLEKFTKDSKTGMTPDQQIKKILEIVPAMYQKKDSIYLKLLSQLEFHHIRSLRFEQLSDSQLEFAEKYYHTQIEELIFPQVIDKRHPLPFLENNRLYIITELEKNEKSLLCLIPIQKHLPSFLMLTGHQVGFILMEELILGKVESIFKDYKVMSKTIISVTRNADLNADNENQDLFEDYKEFMKFIVKKRKRLSTVRLESQGKLPNHIKSFLLENLKLDNNHYFVSQSPLAMDFVFPLINAVPSAYKEELLYKPIHAFNPFLNSPSIINEVREKDQFLSYPYDDINGYIQLLKEIANDTDCLAIKITIYRLAKNSEIVKYLCKAAENGIEVTVLMELKARFDEESNIKYAGILAEAGCNIIYGFEEYKTHSKIFLAIFKDEKDNFNYITQIGTGNYNESTSKLYTDFSLITANYELGLDASDFFKNLSLGNLNGKYKHLLQAPTSMGQRFEELIDIEIAKGQNGYLFFKFNSLTDYHFINKLVEAAQAGVRVKLIIRGICCLLPCIEGKTDNIEIHSIVGRYLEHPRIYIFGNDESQTIYIASADLMTRNMKERVEIAAPIFDANIRARILDYMEKQFNDTVKGRQIQSTGDFSFIKMEMGSRALSSQDQFIQEAEEKYQLQLDAGLLEEEIHKGPSIEEVASRRGFLAKLVSWLRK</sequence>
<dbReference type="Pfam" id="PF13089">
    <property type="entry name" value="PP_kinase_N"/>
    <property type="match status" value="1"/>
</dbReference>
<keyword evidence="2 6" id="KW-0808">Transferase</keyword>
<dbReference type="Gene3D" id="3.30.870.10">
    <property type="entry name" value="Endonuclease Chain A"/>
    <property type="match status" value="2"/>
</dbReference>
<feature type="domain" description="Polyphosphate kinase C-terminal" evidence="11">
    <location>
        <begin position="328"/>
        <end position="489"/>
    </location>
</feature>
<proteinExistence type="inferred from homology"/>
<dbReference type="HAMAP" id="MF_00347">
    <property type="entry name" value="Polyphosphate_kinase"/>
    <property type="match status" value="1"/>
</dbReference>
<evidence type="ECO:0000259" key="9">
    <source>
        <dbReference type="Pfam" id="PF13089"/>
    </source>
</evidence>
<dbReference type="SUPFAM" id="SSF56024">
    <property type="entry name" value="Phospholipase D/nuclease"/>
    <property type="match status" value="2"/>
</dbReference>
<dbReference type="eggNOG" id="COG0855">
    <property type="taxonomic scope" value="Bacteria"/>
</dbReference>
<evidence type="ECO:0000256" key="2">
    <source>
        <dbReference type="ARBA" id="ARBA00022679"/>
    </source>
</evidence>
<evidence type="ECO:0000256" key="4">
    <source>
        <dbReference type="ARBA" id="ARBA00022777"/>
    </source>
</evidence>
<dbReference type="Pfam" id="PF17941">
    <property type="entry name" value="PP_kinase_C_1"/>
    <property type="match status" value="1"/>
</dbReference>
<accession>A0A239SZY2</accession>
<dbReference type="InterPro" id="IPR036830">
    <property type="entry name" value="PP_kinase_middle_dom_sf"/>
</dbReference>
<dbReference type="Pfam" id="PF02503">
    <property type="entry name" value="PP_kinase"/>
    <property type="match status" value="1"/>
</dbReference>
<comment type="similarity">
    <text evidence="6 7">Belongs to the polyphosphate kinase 1 (PPK1) family.</text>
</comment>
<keyword evidence="6" id="KW-0479">Metal-binding</keyword>
<dbReference type="InterPro" id="IPR036832">
    <property type="entry name" value="PPK_N_dom_sf"/>
</dbReference>
<dbReference type="GO" id="GO:0008976">
    <property type="term" value="F:polyphosphate kinase activity"/>
    <property type="evidence" value="ECO:0007669"/>
    <property type="project" value="UniProtKB-UniRule"/>
</dbReference>
<keyword evidence="1 6" id="KW-0597">Phosphoprotein</keyword>
<evidence type="ECO:0000313" key="13">
    <source>
        <dbReference type="Proteomes" id="UP000215185"/>
    </source>
</evidence>
<comment type="function">
    <text evidence="6 7">Catalyzes the reversible transfer of the terminal phosphate of ATP to form a long-chain polyphosphate (polyP).</text>
</comment>
<evidence type="ECO:0000256" key="7">
    <source>
        <dbReference type="RuleBase" id="RU003800"/>
    </source>
</evidence>